<dbReference type="PROSITE" id="PS51387">
    <property type="entry name" value="FAD_PCMH"/>
    <property type="match status" value="1"/>
</dbReference>
<dbReference type="PANTHER" id="PTHR42973:SF39">
    <property type="entry name" value="FAD-BINDING PCMH-TYPE DOMAIN-CONTAINING PROTEIN"/>
    <property type="match status" value="1"/>
</dbReference>
<keyword evidence="4" id="KW-0274">FAD</keyword>
<sequence>MPLERKLERKLLWSGDEGYEQARRHAVWNGRKPARRPAGIVLAEDADDVAVAVRLAKERGLQVSVRAGGHSTSAAGLREGALLIDVSRLASMDIDPLARTAVVGPGVLGQDLDMALDPLELFFPHGHCSTVAVGGFLLGGGLGWNWRAYGPGCVLVRAVDVVTADGEAVRADESQNSDLYWAARGAGPGFFGVVTAFHLELRPRPAVIKATAHNYPLAMRGELLGWLHGIRHEMSPIVDPSLCVTQHVARSPDGPTMLLGLFAFADSEREAEEALAPFTNAPLREKALWRIDPAAVGGMQDLTGVDDLYPAGLRYSHDNIMSNASASALVPALDAALTSLPTPRSHVNWLNLAGSPELPDMAFSLLGDTMVELVTVWDDPSRDADMHAWVIDHARRLEPVTMGNQMSADSMASRGLGPDAYFAADALSRLEALRDRWDPDRRFVSFLLGRDTV</sequence>
<evidence type="ECO:0000256" key="4">
    <source>
        <dbReference type="ARBA" id="ARBA00022827"/>
    </source>
</evidence>
<keyword evidence="3" id="KW-0285">Flavoprotein</keyword>
<dbReference type="PROSITE" id="PS00862">
    <property type="entry name" value="OX2_COVAL_FAD"/>
    <property type="match status" value="1"/>
</dbReference>
<comment type="caution">
    <text evidence="7">The sequence shown here is derived from an EMBL/GenBank/DDBJ whole genome shotgun (WGS) entry which is preliminary data.</text>
</comment>
<evidence type="ECO:0000256" key="3">
    <source>
        <dbReference type="ARBA" id="ARBA00022630"/>
    </source>
</evidence>
<dbReference type="SUPFAM" id="SSF56176">
    <property type="entry name" value="FAD-binding/transporter-associated domain-like"/>
    <property type="match status" value="1"/>
</dbReference>
<evidence type="ECO:0000256" key="5">
    <source>
        <dbReference type="ARBA" id="ARBA00023002"/>
    </source>
</evidence>
<evidence type="ECO:0000313" key="8">
    <source>
        <dbReference type="Proteomes" id="UP000637788"/>
    </source>
</evidence>
<dbReference type="Gene3D" id="3.30.43.10">
    <property type="entry name" value="Uridine Diphospho-n-acetylenolpyruvylglucosamine Reductase, domain 2"/>
    <property type="match status" value="1"/>
</dbReference>
<dbReference type="Gene3D" id="3.40.462.20">
    <property type="match status" value="1"/>
</dbReference>
<feature type="domain" description="FAD-binding PCMH-type" evidence="6">
    <location>
        <begin position="33"/>
        <end position="204"/>
    </location>
</feature>
<comment type="similarity">
    <text evidence="2">Belongs to the oxygen-dependent FAD-linked oxidoreductase family.</text>
</comment>
<dbReference type="InterPro" id="IPR050416">
    <property type="entry name" value="FAD-linked_Oxidoreductase"/>
</dbReference>
<dbReference type="InterPro" id="IPR016167">
    <property type="entry name" value="FAD-bd_PCMH_sub1"/>
</dbReference>
<dbReference type="PANTHER" id="PTHR42973">
    <property type="entry name" value="BINDING OXIDOREDUCTASE, PUTATIVE (AFU_ORTHOLOGUE AFUA_1G17690)-RELATED"/>
    <property type="match status" value="1"/>
</dbReference>
<evidence type="ECO:0000259" key="6">
    <source>
        <dbReference type="PROSITE" id="PS51387"/>
    </source>
</evidence>
<proteinExistence type="inferred from homology"/>
<dbReference type="RefSeq" id="WP_189321591.1">
    <property type="nucleotide sequence ID" value="NZ_BMPQ01000004.1"/>
</dbReference>
<dbReference type="Proteomes" id="UP000637788">
    <property type="component" value="Unassembled WGS sequence"/>
</dbReference>
<dbReference type="InterPro" id="IPR016169">
    <property type="entry name" value="FAD-bd_PCMH_sub2"/>
</dbReference>
<dbReference type="Gene3D" id="3.30.465.10">
    <property type="match status" value="1"/>
</dbReference>
<evidence type="ECO:0000256" key="1">
    <source>
        <dbReference type="ARBA" id="ARBA00001974"/>
    </source>
</evidence>
<dbReference type="AlphaFoldDB" id="A0A917QPC7"/>
<evidence type="ECO:0000313" key="7">
    <source>
        <dbReference type="EMBL" id="GGK60428.1"/>
    </source>
</evidence>
<dbReference type="InterPro" id="IPR016166">
    <property type="entry name" value="FAD-bd_PCMH"/>
</dbReference>
<name>A0A917QPC7_9ACTN</name>
<dbReference type="GO" id="GO:0016491">
    <property type="term" value="F:oxidoreductase activity"/>
    <property type="evidence" value="ECO:0007669"/>
    <property type="project" value="UniProtKB-KW"/>
</dbReference>
<gene>
    <name evidence="7" type="ORF">GCM10010094_20970</name>
</gene>
<dbReference type="InterPro" id="IPR006093">
    <property type="entry name" value="Oxy_OxRdtase_FAD_BS"/>
</dbReference>
<organism evidence="7 8">
    <name type="scientific">Streptomyces flaveus</name>
    <dbReference type="NCBI Taxonomy" id="66370"/>
    <lineage>
        <taxon>Bacteria</taxon>
        <taxon>Bacillati</taxon>
        <taxon>Actinomycetota</taxon>
        <taxon>Actinomycetes</taxon>
        <taxon>Kitasatosporales</taxon>
        <taxon>Streptomycetaceae</taxon>
        <taxon>Streptomyces</taxon>
        <taxon>Streptomyces aurantiacus group</taxon>
    </lineage>
</organism>
<dbReference type="InterPro" id="IPR036318">
    <property type="entry name" value="FAD-bd_PCMH-like_sf"/>
</dbReference>
<reference evidence="7" key="1">
    <citation type="journal article" date="2014" name="Int. J. Syst. Evol. Microbiol.">
        <title>Complete genome sequence of Corynebacterium casei LMG S-19264T (=DSM 44701T), isolated from a smear-ripened cheese.</title>
        <authorList>
            <consortium name="US DOE Joint Genome Institute (JGI-PGF)"/>
            <person name="Walter F."/>
            <person name="Albersmeier A."/>
            <person name="Kalinowski J."/>
            <person name="Ruckert C."/>
        </authorList>
    </citation>
    <scope>NUCLEOTIDE SEQUENCE</scope>
    <source>
        <strain evidence="7">JCM 3035</strain>
    </source>
</reference>
<dbReference type="Pfam" id="PF01565">
    <property type="entry name" value="FAD_binding_4"/>
    <property type="match status" value="1"/>
</dbReference>
<comment type="cofactor">
    <cofactor evidence="1">
        <name>FAD</name>
        <dbReference type="ChEBI" id="CHEBI:57692"/>
    </cofactor>
</comment>
<protein>
    <submittedName>
        <fullName evidence="7">Oxidoreductase</fullName>
    </submittedName>
</protein>
<keyword evidence="8" id="KW-1185">Reference proteome</keyword>
<keyword evidence="5" id="KW-0560">Oxidoreductase</keyword>
<accession>A0A917QPC7</accession>
<reference evidence="7" key="2">
    <citation type="submission" date="2020-09" db="EMBL/GenBank/DDBJ databases">
        <authorList>
            <person name="Sun Q."/>
            <person name="Ohkuma M."/>
        </authorList>
    </citation>
    <scope>NUCLEOTIDE SEQUENCE</scope>
    <source>
        <strain evidence="7">JCM 3035</strain>
    </source>
</reference>
<dbReference type="InterPro" id="IPR006094">
    <property type="entry name" value="Oxid_FAD_bind_N"/>
</dbReference>
<dbReference type="GO" id="GO:0071949">
    <property type="term" value="F:FAD binding"/>
    <property type="evidence" value="ECO:0007669"/>
    <property type="project" value="InterPro"/>
</dbReference>
<dbReference type="EMBL" id="BMPQ01000004">
    <property type="protein sequence ID" value="GGK60428.1"/>
    <property type="molecule type" value="Genomic_DNA"/>
</dbReference>
<evidence type="ECO:0000256" key="2">
    <source>
        <dbReference type="ARBA" id="ARBA00005466"/>
    </source>
</evidence>